<dbReference type="InterPro" id="IPR000157">
    <property type="entry name" value="TIR_dom"/>
</dbReference>
<dbReference type="AlphaFoldDB" id="A0A9W3AHB7"/>
<dbReference type="PROSITE" id="PS50104">
    <property type="entry name" value="TIR"/>
    <property type="match status" value="1"/>
</dbReference>
<dbReference type="SUPFAM" id="SSF52200">
    <property type="entry name" value="Toll/Interleukin receptor TIR domain"/>
    <property type="match status" value="2"/>
</dbReference>
<accession>A0A9W3AHB7</accession>
<protein>
    <submittedName>
        <fullName evidence="4">Uncharacterized protein LOC106058510</fullName>
    </submittedName>
</protein>
<dbReference type="OrthoDB" id="6078042at2759"/>
<feature type="domain" description="TIR" evidence="1">
    <location>
        <begin position="1"/>
        <end position="152"/>
    </location>
</feature>
<dbReference type="RefSeq" id="XP_055886633.1">
    <property type="nucleotide sequence ID" value="XM_056030658.1"/>
</dbReference>
<dbReference type="PROSITE" id="PS50105">
    <property type="entry name" value="SAM_DOMAIN"/>
    <property type="match status" value="1"/>
</dbReference>
<dbReference type="PANTHER" id="PTHR47508:SF2">
    <property type="entry name" value="TIR DOMAIN-CONTAINING PROTEIN"/>
    <property type="match status" value="1"/>
</dbReference>
<dbReference type="Pfam" id="PF13676">
    <property type="entry name" value="TIR_2"/>
    <property type="match status" value="1"/>
</dbReference>
<dbReference type="InterPro" id="IPR001660">
    <property type="entry name" value="SAM"/>
</dbReference>
<sequence length="598" mass="68672">MKKTIFISYSPDTGFLERKFIVETVKQLKENDLGDDIWFDRDEKNSSTPCWFSTRIEAVEKCHAAVLFISNCYLTNSLSLTEMKILLDRHRNIVNSLKLFPILFDKLNVSLIDKQKELDQLTMSVDLTGTHNCSKSVAEKVSIVVGSLMDDLEKVALVLSKTKTVTPLSSEFNDEFRKKIIFHWSISDVQEWLFHIGITEYYRQCLAEAGIDGFLLLSLSSLDLNLYIGIDNKIMRRKILQQMLHTLELEQKREDKWHLRARSQKPKANVAYIIYDPADVRLAQNLKEDLIEKNLQVIHHNTTKLGHSKEEFIEINGPPIATASQVIIIMTEEASTSPFVYQEVMFADWLGKKITVALFKNIWNTLRSSLKAILGQCPAVDFENEMYAESLDILQYHIQPVRHVPAVVLEQSYLNRMTDGVKPFCSFASSRSESLHSKQMNDMTPVVFLSYQWDSRTQVNEIQEFLKHAGYTSWADFSMASEMHGCSGVSLPIPLLSRSNTVMDSLQSQMYRTMKSCHVVLCCLTPKYLQSDNCMKDLSLASSLQRPIIPLLLRYVSKDSVRRAMSPFMLNFNCIDLSNERLFKQNIASVIQRIQRIL</sequence>
<dbReference type="InterPro" id="IPR013761">
    <property type="entry name" value="SAM/pointed_sf"/>
</dbReference>
<dbReference type="Pfam" id="PF07647">
    <property type="entry name" value="SAM_2"/>
    <property type="match status" value="1"/>
</dbReference>
<dbReference type="GO" id="GO:0007165">
    <property type="term" value="P:signal transduction"/>
    <property type="evidence" value="ECO:0007669"/>
    <property type="project" value="InterPro"/>
</dbReference>
<dbReference type="OMA" id="QSDNCVK"/>
<dbReference type="PANTHER" id="PTHR47508">
    <property type="entry name" value="SAM DOMAIN-CONTAINING PROTEIN-RELATED"/>
    <property type="match status" value="1"/>
</dbReference>
<name>A0A9W3AHB7_BIOGL</name>
<dbReference type="Gene3D" id="3.40.50.10140">
    <property type="entry name" value="Toll/interleukin-1 receptor homology (TIR) domain"/>
    <property type="match status" value="2"/>
</dbReference>
<evidence type="ECO:0000259" key="2">
    <source>
        <dbReference type="PROSITE" id="PS50105"/>
    </source>
</evidence>
<feature type="domain" description="SAM" evidence="2">
    <location>
        <begin position="184"/>
        <end position="249"/>
    </location>
</feature>
<dbReference type="Gene3D" id="1.10.150.50">
    <property type="entry name" value="Transcription Factor, Ets-1"/>
    <property type="match status" value="1"/>
</dbReference>
<dbReference type="InterPro" id="IPR035897">
    <property type="entry name" value="Toll_tir_struct_dom_sf"/>
</dbReference>
<keyword evidence="3" id="KW-1185">Reference proteome</keyword>
<evidence type="ECO:0000259" key="1">
    <source>
        <dbReference type="PROSITE" id="PS50104"/>
    </source>
</evidence>
<dbReference type="SUPFAM" id="SSF47769">
    <property type="entry name" value="SAM/Pointed domain"/>
    <property type="match status" value="1"/>
</dbReference>
<evidence type="ECO:0000313" key="4">
    <source>
        <dbReference type="RefSeq" id="XP_055886633.1"/>
    </source>
</evidence>
<proteinExistence type="predicted"/>
<organism evidence="3 4">
    <name type="scientific">Biomphalaria glabrata</name>
    <name type="common">Bloodfluke planorb</name>
    <name type="synonym">Freshwater snail</name>
    <dbReference type="NCBI Taxonomy" id="6526"/>
    <lineage>
        <taxon>Eukaryota</taxon>
        <taxon>Metazoa</taxon>
        <taxon>Spiralia</taxon>
        <taxon>Lophotrochozoa</taxon>
        <taxon>Mollusca</taxon>
        <taxon>Gastropoda</taxon>
        <taxon>Heterobranchia</taxon>
        <taxon>Euthyneura</taxon>
        <taxon>Panpulmonata</taxon>
        <taxon>Hygrophila</taxon>
        <taxon>Lymnaeoidea</taxon>
        <taxon>Planorbidae</taxon>
        <taxon>Biomphalaria</taxon>
    </lineage>
</organism>
<dbReference type="Proteomes" id="UP001165740">
    <property type="component" value="Chromosome 5"/>
</dbReference>
<reference evidence="4" key="1">
    <citation type="submission" date="2025-08" db="UniProtKB">
        <authorList>
            <consortium name="RefSeq"/>
        </authorList>
    </citation>
    <scope>IDENTIFICATION</scope>
</reference>
<gene>
    <name evidence="4" type="primary">LOC106058510</name>
</gene>
<dbReference type="GeneID" id="106058510"/>
<evidence type="ECO:0000313" key="3">
    <source>
        <dbReference type="Proteomes" id="UP001165740"/>
    </source>
</evidence>